<dbReference type="STRING" id="915059.NH26_22060"/>
<evidence type="ECO:0000313" key="3">
    <source>
        <dbReference type="Proteomes" id="UP000179797"/>
    </source>
</evidence>
<reference evidence="2 3" key="1">
    <citation type="journal article" date="2012" name="Int. J. Syst. Evol. Microbiol.">
        <title>Flammeovirga pacifica sp. nov., isolated from deep-sea sediment.</title>
        <authorList>
            <person name="Xu H."/>
            <person name="Fu Y."/>
            <person name="Yang N."/>
            <person name="Ding Z."/>
            <person name="Lai Q."/>
            <person name="Zeng R."/>
        </authorList>
    </citation>
    <scope>NUCLEOTIDE SEQUENCE [LARGE SCALE GENOMIC DNA]</scope>
    <source>
        <strain evidence="3">DSM 24597 / LMG 26175 / WPAGA1</strain>
    </source>
</reference>
<keyword evidence="1" id="KW-1133">Transmembrane helix</keyword>
<dbReference type="AlphaFoldDB" id="A0A1S1YTE9"/>
<accession>A0A1S1YTE9</accession>
<dbReference type="Proteomes" id="UP000179797">
    <property type="component" value="Unassembled WGS sequence"/>
</dbReference>
<dbReference type="RefSeq" id="WP_044220787.1">
    <property type="nucleotide sequence ID" value="NZ_JRYR02000002.1"/>
</dbReference>
<keyword evidence="1" id="KW-0472">Membrane</keyword>
<gene>
    <name evidence="2" type="ORF">NH26_22060</name>
</gene>
<sequence>MYDLYSVISNLPAALFACGAILIIITVFMFFTLSLNTIAYDGENVIISNRIFGKEEVINLDDINTLASSDFKLNANDVYGMGNFVKLFYTNKNGKIKSIYSLNHIGDSLESDMILMLSKLKIEKENHK</sequence>
<evidence type="ECO:0000256" key="1">
    <source>
        <dbReference type="SAM" id="Phobius"/>
    </source>
</evidence>
<organism evidence="2 3">
    <name type="scientific">Flammeovirga pacifica</name>
    <dbReference type="NCBI Taxonomy" id="915059"/>
    <lineage>
        <taxon>Bacteria</taxon>
        <taxon>Pseudomonadati</taxon>
        <taxon>Bacteroidota</taxon>
        <taxon>Cytophagia</taxon>
        <taxon>Cytophagales</taxon>
        <taxon>Flammeovirgaceae</taxon>
        <taxon>Flammeovirga</taxon>
    </lineage>
</organism>
<protein>
    <submittedName>
        <fullName evidence="2">Uncharacterized protein</fullName>
    </submittedName>
</protein>
<proteinExistence type="predicted"/>
<keyword evidence="1" id="KW-0812">Transmembrane</keyword>
<evidence type="ECO:0000313" key="2">
    <source>
        <dbReference type="EMBL" id="OHX64288.1"/>
    </source>
</evidence>
<dbReference type="EMBL" id="JRYR02000002">
    <property type="protein sequence ID" value="OHX64288.1"/>
    <property type="molecule type" value="Genomic_DNA"/>
</dbReference>
<feature type="transmembrane region" description="Helical" evidence="1">
    <location>
        <begin position="12"/>
        <end position="33"/>
    </location>
</feature>
<keyword evidence="3" id="KW-1185">Reference proteome</keyword>
<comment type="caution">
    <text evidence="2">The sequence shown here is derived from an EMBL/GenBank/DDBJ whole genome shotgun (WGS) entry which is preliminary data.</text>
</comment>
<name>A0A1S1YTE9_FLAPC</name>